<gene>
    <name evidence="1" type="ORF">LCGC14_0888110</name>
</gene>
<proteinExistence type="predicted"/>
<dbReference type="Gene3D" id="3.30.450.20">
    <property type="entry name" value="PAS domain"/>
    <property type="match status" value="1"/>
</dbReference>
<feature type="non-terminal residue" evidence="1">
    <location>
        <position position="35"/>
    </location>
</feature>
<accession>A0A0F9P4X0</accession>
<reference evidence="1" key="1">
    <citation type="journal article" date="2015" name="Nature">
        <title>Complex archaea that bridge the gap between prokaryotes and eukaryotes.</title>
        <authorList>
            <person name="Spang A."/>
            <person name="Saw J.H."/>
            <person name="Jorgensen S.L."/>
            <person name="Zaremba-Niedzwiedzka K."/>
            <person name="Martijn J."/>
            <person name="Lind A.E."/>
            <person name="van Eijk R."/>
            <person name="Schleper C."/>
            <person name="Guy L."/>
            <person name="Ettema T.J."/>
        </authorList>
    </citation>
    <scope>NUCLEOTIDE SEQUENCE</scope>
</reference>
<dbReference type="AlphaFoldDB" id="A0A0F9P4X0"/>
<evidence type="ECO:0000313" key="1">
    <source>
        <dbReference type="EMBL" id="KKN25119.1"/>
    </source>
</evidence>
<protein>
    <recommendedName>
        <fullName evidence="2">PAS domain-containing protein</fullName>
    </recommendedName>
</protein>
<sequence length="35" mass="3968">MRIDLDTIFASAPSPYVLLDPDLRMVWANEAYLAV</sequence>
<evidence type="ECO:0008006" key="2">
    <source>
        <dbReference type="Google" id="ProtNLM"/>
    </source>
</evidence>
<comment type="caution">
    <text evidence="1">The sequence shown here is derived from an EMBL/GenBank/DDBJ whole genome shotgun (WGS) entry which is preliminary data.</text>
</comment>
<organism evidence="1">
    <name type="scientific">marine sediment metagenome</name>
    <dbReference type="NCBI Taxonomy" id="412755"/>
    <lineage>
        <taxon>unclassified sequences</taxon>
        <taxon>metagenomes</taxon>
        <taxon>ecological metagenomes</taxon>
    </lineage>
</organism>
<name>A0A0F9P4X0_9ZZZZ</name>
<dbReference type="EMBL" id="LAZR01002828">
    <property type="protein sequence ID" value="KKN25119.1"/>
    <property type="molecule type" value="Genomic_DNA"/>
</dbReference>